<evidence type="ECO:0000256" key="4">
    <source>
        <dbReference type="ARBA" id="ARBA00022989"/>
    </source>
</evidence>
<gene>
    <name evidence="7" type="ordered locus">Spirs_3261</name>
</gene>
<reference evidence="7 8" key="1">
    <citation type="journal article" date="2010" name="Stand. Genomic Sci.">
        <title>Complete genome sequence of Spirochaeta smaragdinae type strain (SEBR 4228).</title>
        <authorList>
            <person name="Mavromatis K."/>
            <person name="Yasawong M."/>
            <person name="Chertkov O."/>
            <person name="Lapidus A."/>
            <person name="Lucas S."/>
            <person name="Nolan M."/>
            <person name="Del Rio T.G."/>
            <person name="Tice H."/>
            <person name="Cheng J.F."/>
            <person name="Pitluck S."/>
            <person name="Liolios K."/>
            <person name="Ivanova N."/>
            <person name="Tapia R."/>
            <person name="Han C."/>
            <person name="Bruce D."/>
            <person name="Goodwin L."/>
            <person name="Pati A."/>
            <person name="Chen A."/>
            <person name="Palaniappan K."/>
            <person name="Land M."/>
            <person name="Hauser L."/>
            <person name="Chang Y.J."/>
            <person name="Jeffries C.D."/>
            <person name="Detter J.C."/>
            <person name="Rohde M."/>
            <person name="Brambilla E."/>
            <person name="Spring S."/>
            <person name="Goker M."/>
            <person name="Sikorski J."/>
            <person name="Woyke T."/>
            <person name="Bristow J."/>
            <person name="Eisen J.A."/>
            <person name="Markowitz V."/>
            <person name="Hugenholtz P."/>
            <person name="Klenk H.P."/>
            <person name="Kyrpides N.C."/>
        </authorList>
    </citation>
    <scope>NUCLEOTIDE SEQUENCE [LARGE SCALE GENOMIC DNA]</scope>
    <source>
        <strain evidence="8">DSM 11293 / JCM 15392 / SEBR 4228</strain>
    </source>
</reference>
<feature type="transmembrane region" description="Helical" evidence="6">
    <location>
        <begin position="265"/>
        <end position="286"/>
    </location>
</feature>
<evidence type="ECO:0000313" key="7">
    <source>
        <dbReference type="EMBL" id="ADK82359.1"/>
    </source>
</evidence>
<feature type="transmembrane region" description="Helical" evidence="6">
    <location>
        <begin position="292"/>
        <end position="311"/>
    </location>
</feature>
<protein>
    <submittedName>
        <fullName evidence="7">C4-dicarboxylate anaerobic carrier</fullName>
    </submittedName>
</protein>
<keyword evidence="2" id="KW-1003">Cell membrane</keyword>
<dbReference type="eggNOG" id="COG1288">
    <property type="taxonomic scope" value="Bacteria"/>
</dbReference>
<keyword evidence="3 6" id="KW-0812">Transmembrane</keyword>
<dbReference type="GO" id="GO:0005886">
    <property type="term" value="C:plasma membrane"/>
    <property type="evidence" value="ECO:0007669"/>
    <property type="project" value="UniProtKB-SubCell"/>
</dbReference>
<dbReference type="AlphaFoldDB" id="E1RAJ1"/>
<keyword evidence="5 6" id="KW-0472">Membrane</keyword>
<dbReference type="InterPro" id="IPR051679">
    <property type="entry name" value="DASS-Related_Transporters"/>
</dbReference>
<accession>E1RAJ1</accession>
<dbReference type="Proteomes" id="UP000002318">
    <property type="component" value="Chromosome"/>
</dbReference>
<evidence type="ECO:0000256" key="2">
    <source>
        <dbReference type="ARBA" id="ARBA00022475"/>
    </source>
</evidence>
<organism evidence="7 8">
    <name type="scientific">Sediminispirochaeta smaragdinae (strain DSM 11293 / JCM 15392 / SEBR 4228)</name>
    <name type="common">Spirochaeta smaragdinae</name>
    <dbReference type="NCBI Taxonomy" id="573413"/>
    <lineage>
        <taxon>Bacteria</taxon>
        <taxon>Pseudomonadati</taxon>
        <taxon>Spirochaetota</taxon>
        <taxon>Spirochaetia</taxon>
        <taxon>Spirochaetales</taxon>
        <taxon>Spirochaetaceae</taxon>
        <taxon>Sediminispirochaeta</taxon>
    </lineage>
</organism>
<feature type="transmembrane region" description="Helical" evidence="6">
    <location>
        <begin position="89"/>
        <end position="113"/>
    </location>
</feature>
<dbReference type="HOGENOM" id="CLU_035307_0_1_12"/>
<evidence type="ECO:0000256" key="1">
    <source>
        <dbReference type="ARBA" id="ARBA00004651"/>
    </source>
</evidence>
<keyword evidence="4 6" id="KW-1133">Transmembrane helix</keyword>
<name>E1RAJ1_SEDSS</name>
<sequence length="474" mass="52143">MSTQISRPHIGEKKNFRLPHVFVLLTIVALIVALLTYFVPAGTYERVVDEVSGRTLVDANSFHYLDKTPITPMQFITAFTRAFKNAASMIFMTLVVGGAFGIINALGIIPAVLSAVMKKFENQKFLVIPLLVLVLALFDSFMGAPELCIVFLPMILPLVLNLGWDTMTACAIVICGNCVGYSTGMGNPFTTIIAQKICELPLYSGMWYRAICFAVFYAVAALYIMRYARKVERNPSMSRTFHNDERRRSDMKVETGIRLPHRVKLAGFFTLLCFIFNIVGVIRLGWDLAEMTGLFLVMGVGAGAISGRTLTQTCEMFMNGAREILQGALVMCCARTITILMADSNTMDMLVYVLSKLASAFPEVLAILGIFFVAMLVNFPIPSGSGEATVLVPLLSPLADILGVSKQATILAFQFGDGWSNTIYPTNASYMATLAVAGVDWTDWVVFQFPLCCLWTTLSVVMLCIAQWINLGPF</sequence>
<dbReference type="PANTHER" id="PTHR43652:SF2">
    <property type="entry name" value="BASIC AMINO ACID ANTIPORTER YFCC-RELATED"/>
    <property type="match status" value="1"/>
</dbReference>
<dbReference type="PANTHER" id="PTHR43652">
    <property type="entry name" value="BASIC AMINO ACID ANTIPORTER YFCC-RELATED"/>
    <property type="match status" value="1"/>
</dbReference>
<evidence type="ECO:0000256" key="3">
    <source>
        <dbReference type="ARBA" id="ARBA00022692"/>
    </source>
</evidence>
<dbReference type="KEGG" id="ssm:Spirs_3261"/>
<proteinExistence type="predicted"/>
<feature type="transmembrane region" description="Helical" evidence="6">
    <location>
        <begin position="449"/>
        <end position="469"/>
    </location>
</feature>
<comment type="subcellular location">
    <subcellularLocation>
        <location evidence="1">Cell membrane</location>
        <topology evidence="1">Multi-pass membrane protein</topology>
    </subcellularLocation>
</comment>
<feature type="transmembrane region" description="Helical" evidence="6">
    <location>
        <begin position="125"/>
        <end position="156"/>
    </location>
</feature>
<evidence type="ECO:0000256" key="6">
    <source>
        <dbReference type="SAM" id="Phobius"/>
    </source>
</evidence>
<evidence type="ECO:0000313" key="8">
    <source>
        <dbReference type="Proteomes" id="UP000002318"/>
    </source>
</evidence>
<feature type="transmembrane region" description="Helical" evidence="6">
    <location>
        <begin position="357"/>
        <end position="377"/>
    </location>
</feature>
<feature type="transmembrane region" description="Helical" evidence="6">
    <location>
        <begin position="21"/>
        <end position="39"/>
    </location>
</feature>
<keyword evidence="8" id="KW-1185">Reference proteome</keyword>
<dbReference type="InterPro" id="IPR018385">
    <property type="entry name" value="C4_dicarb_anaerob_car-like"/>
</dbReference>
<evidence type="ECO:0000256" key="5">
    <source>
        <dbReference type="ARBA" id="ARBA00023136"/>
    </source>
</evidence>
<dbReference type="STRING" id="573413.Spirs_3261"/>
<feature type="transmembrane region" description="Helical" evidence="6">
    <location>
        <begin position="206"/>
        <end position="225"/>
    </location>
</feature>
<dbReference type="EMBL" id="CP002116">
    <property type="protein sequence ID" value="ADK82359.1"/>
    <property type="molecule type" value="Genomic_DNA"/>
</dbReference>
<dbReference type="Pfam" id="PF03606">
    <property type="entry name" value="DcuC"/>
    <property type="match status" value="1"/>
</dbReference>
<dbReference type="RefSeq" id="WP_013255818.1">
    <property type="nucleotide sequence ID" value="NC_014364.1"/>
</dbReference>